<feature type="binding site" evidence="9">
    <location>
        <position position="134"/>
    </location>
    <ligand>
        <name>Zn(2+)</name>
        <dbReference type="ChEBI" id="CHEBI:29105"/>
        <note>catalytic</note>
    </ligand>
</feature>
<dbReference type="InterPro" id="IPR023091">
    <property type="entry name" value="MetalPrtase_cat_dom_sf_prd"/>
</dbReference>
<keyword evidence="2 9" id="KW-0690">Ribosome biogenesis</keyword>
<evidence type="ECO:0000313" key="10">
    <source>
        <dbReference type="EMBL" id="KRN29525.1"/>
    </source>
</evidence>
<evidence type="ECO:0000256" key="1">
    <source>
        <dbReference type="ARBA" id="ARBA00010875"/>
    </source>
</evidence>
<organism evidence="10 13">
    <name type="scientific">Lactobacillus selangorensis</name>
    <dbReference type="NCBI Taxonomy" id="81857"/>
    <lineage>
        <taxon>Bacteria</taxon>
        <taxon>Bacillati</taxon>
        <taxon>Bacillota</taxon>
        <taxon>Bacilli</taxon>
        <taxon>Lactobacillales</taxon>
        <taxon>Lactobacillaceae</taxon>
        <taxon>Lactobacillus</taxon>
    </lineage>
</organism>
<dbReference type="GO" id="GO:0006364">
    <property type="term" value="P:rRNA processing"/>
    <property type="evidence" value="ECO:0007669"/>
    <property type="project" value="UniProtKB-UniRule"/>
</dbReference>
<dbReference type="STRING" id="81857.IV38_GL000410"/>
<evidence type="ECO:0000256" key="6">
    <source>
        <dbReference type="ARBA" id="ARBA00022759"/>
    </source>
</evidence>
<evidence type="ECO:0000256" key="5">
    <source>
        <dbReference type="ARBA" id="ARBA00022723"/>
    </source>
</evidence>
<dbReference type="Gene3D" id="3.40.390.30">
    <property type="entry name" value="Metalloproteases ('zincins'), catalytic domain"/>
    <property type="match status" value="1"/>
</dbReference>
<dbReference type="NCBIfam" id="TIGR00043">
    <property type="entry name" value="rRNA maturation RNase YbeY"/>
    <property type="match status" value="1"/>
</dbReference>
<dbReference type="OrthoDB" id="9807740at2"/>
<keyword evidence="8 9" id="KW-0862">Zinc</keyword>
<accession>A0A0R2FT27</accession>
<dbReference type="GO" id="GO:0005737">
    <property type="term" value="C:cytoplasm"/>
    <property type="evidence" value="ECO:0007669"/>
    <property type="project" value="UniProtKB-SubCell"/>
</dbReference>
<dbReference type="GO" id="GO:0008270">
    <property type="term" value="F:zinc ion binding"/>
    <property type="evidence" value="ECO:0007669"/>
    <property type="project" value="UniProtKB-UniRule"/>
</dbReference>
<dbReference type="GO" id="GO:0004521">
    <property type="term" value="F:RNA endonuclease activity"/>
    <property type="evidence" value="ECO:0007669"/>
    <property type="project" value="UniProtKB-UniRule"/>
</dbReference>
<proteinExistence type="inferred from homology"/>
<comment type="subcellular location">
    <subcellularLocation>
        <location evidence="9">Cytoplasm</location>
    </subcellularLocation>
</comment>
<keyword evidence="12" id="KW-1185">Reference proteome</keyword>
<evidence type="ECO:0000256" key="7">
    <source>
        <dbReference type="ARBA" id="ARBA00022801"/>
    </source>
</evidence>
<dbReference type="InterPro" id="IPR020549">
    <property type="entry name" value="YbeY_CS"/>
</dbReference>
<dbReference type="Proteomes" id="UP000051751">
    <property type="component" value="Unassembled WGS sequence"/>
</dbReference>
<comment type="cofactor">
    <cofactor evidence="9">
        <name>Zn(2+)</name>
        <dbReference type="ChEBI" id="CHEBI:29105"/>
    </cofactor>
    <text evidence="9">Binds 1 zinc ion.</text>
</comment>
<dbReference type="InterPro" id="IPR002036">
    <property type="entry name" value="YbeY"/>
</dbReference>
<dbReference type="Proteomes" id="UP000051645">
    <property type="component" value="Unassembled WGS sequence"/>
</dbReference>
<dbReference type="AlphaFoldDB" id="A0A0R2FT27"/>
<evidence type="ECO:0000313" key="13">
    <source>
        <dbReference type="Proteomes" id="UP000051751"/>
    </source>
</evidence>
<dbReference type="HAMAP" id="MF_00009">
    <property type="entry name" value="Endoribonucl_YbeY"/>
    <property type="match status" value="1"/>
</dbReference>
<evidence type="ECO:0000313" key="12">
    <source>
        <dbReference type="Proteomes" id="UP000051645"/>
    </source>
</evidence>
<sequence>MDIEIVDETKQVDEAHLKMAHDLLEFAGSYMKLAADTEMSVTFVSDDKIHQINLEYRQTDRATDVISFAIEEETAEEGLPKNFEELYHIPKDIGDLIISPATVKEHAERYGHSFDREFGYTLVHGFLHLNGYDHIKPEDEAVMIPLQEKILDAYGLKR</sequence>
<comment type="similarity">
    <text evidence="1 9">Belongs to the endoribonuclease YbeY family.</text>
</comment>
<dbReference type="PANTHER" id="PTHR46986:SF1">
    <property type="entry name" value="ENDORIBONUCLEASE YBEY, CHLOROPLASTIC"/>
    <property type="match status" value="1"/>
</dbReference>
<gene>
    <name evidence="9" type="primary">ybeY</name>
    <name evidence="10" type="ORF">IV38_GL000410</name>
    <name evidence="11" type="ORF">IV40_GL000258</name>
</gene>
<keyword evidence="9" id="KW-0963">Cytoplasm</keyword>
<evidence type="ECO:0000256" key="2">
    <source>
        <dbReference type="ARBA" id="ARBA00022517"/>
    </source>
</evidence>
<dbReference type="PANTHER" id="PTHR46986">
    <property type="entry name" value="ENDORIBONUCLEASE YBEY, CHLOROPLASTIC"/>
    <property type="match status" value="1"/>
</dbReference>
<dbReference type="PATRIC" id="fig|81857.3.peg.415"/>
<name>A0A0R2FT27_9LACO</name>
<comment type="function">
    <text evidence="9">Single strand-specific metallo-endoribonuclease involved in late-stage 70S ribosome quality control and in maturation of the 3' terminus of the 16S rRNA.</text>
</comment>
<keyword evidence="6 9" id="KW-0255">Endonuclease</keyword>
<dbReference type="EMBL" id="JQAZ01000001">
    <property type="protein sequence ID" value="KRN33945.1"/>
    <property type="molecule type" value="Genomic_DNA"/>
</dbReference>
<evidence type="ECO:0000313" key="11">
    <source>
        <dbReference type="EMBL" id="KRN33945.1"/>
    </source>
</evidence>
<feature type="binding site" evidence="9">
    <location>
        <position position="128"/>
    </location>
    <ligand>
        <name>Zn(2+)</name>
        <dbReference type="ChEBI" id="CHEBI:29105"/>
        <note>catalytic</note>
    </ligand>
</feature>
<keyword evidence="5 9" id="KW-0479">Metal-binding</keyword>
<feature type="binding site" evidence="9">
    <location>
        <position position="124"/>
    </location>
    <ligand>
        <name>Zn(2+)</name>
        <dbReference type="ChEBI" id="CHEBI:29105"/>
        <note>catalytic</note>
    </ligand>
</feature>
<evidence type="ECO:0000256" key="4">
    <source>
        <dbReference type="ARBA" id="ARBA00022722"/>
    </source>
</evidence>
<dbReference type="GO" id="GO:0004222">
    <property type="term" value="F:metalloendopeptidase activity"/>
    <property type="evidence" value="ECO:0007669"/>
    <property type="project" value="InterPro"/>
</dbReference>
<dbReference type="Pfam" id="PF02130">
    <property type="entry name" value="YbeY"/>
    <property type="match status" value="1"/>
</dbReference>
<dbReference type="RefSeq" id="WP_057768555.1">
    <property type="nucleotide sequence ID" value="NZ_JQAT01000001.1"/>
</dbReference>
<dbReference type="SUPFAM" id="SSF55486">
    <property type="entry name" value="Metalloproteases ('zincins'), catalytic domain"/>
    <property type="match status" value="1"/>
</dbReference>
<evidence type="ECO:0000256" key="8">
    <source>
        <dbReference type="ARBA" id="ARBA00022833"/>
    </source>
</evidence>
<keyword evidence="4 9" id="KW-0540">Nuclease</keyword>
<evidence type="ECO:0000256" key="9">
    <source>
        <dbReference type="HAMAP-Rule" id="MF_00009"/>
    </source>
</evidence>
<evidence type="ECO:0000256" key="3">
    <source>
        <dbReference type="ARBA" id="ARBA00022552"/>
    </source>
</evidence>
<dbReference type="EMBL" id="JQAT01000001">
    <property type="protein sequence ID" value="KRN29525.1"/>
    <property type="molecule type" value="Genomic_DNA"/>
</dbReference>
<protein>
    <recommendedName>
        <fullName evidence="9">Endoribonuclease YbeY</fullName>
        <ecNumber evidence="9">3.1.-.-</ecNumber>
    </recommendedName>
</protein>
<dbReference type="EC" id="3.1.-.-" evidence="9"/>
<keyword evidence="7 9" id="KW-0378">Hydrolase</keyword>
<dbReference type="PROSITE" id="PS01306">
    <property type="entry name" value="UPF0054"/>
    <property type="match status" value="1"/>
</dbReference>
<reference evidence="12 13" key="1">
    <citation type="journal article" date="2015" name="Genome Announc.">
        <title>Expanding the biotechnology potential of lactobacilli through comparative genomics of 213 strains and associated genera.</title>
        <authorList>
            <person name="Sun Z."/>
            <person name="Harris H.M."/>
            <person name="McCann A."/>
            <person name="Guo C."/>
            <person name="Argimon S."/>
            <person name="Zhang W."/>
            <person name="Yang X."/>
            <person name="Jeffery I.B."/>
            <person name="Cooney J.C."/>
            <person name="Kagawa T.F."/>
            <person name="Liu W."/>
            <person name="Song Y."/>
            <person name="Salvetti E."/>
            <person name="Wrobel A."/>
            <person name="Rasinkangas P."/>
            <person name="Parkhill J."/>
            <person name="Rea M.C."/>
            <person name="O'Sullivan O."/>
            <person name="Ritari J."/>
            <person name="Douillard F.P."/>
            <person name="Paul Ross R."/>
            <person name="Yang R."/>
            <person name="Briner A.E."/>
            <person name="Felis G.E."/>
            <person name="de Vos W.M."/>
            <person name="Barrangou R."/>
            <person name="Klaenhammer T.R."/>
            <person name="Caufield P.W."/>
            <person name="Cui Y."/>
            <person name="Zhang H."/>
            <person name="O'Toole P.W."/>
        </authorList>
    </citation>
    <scope>NUCLEOTIDE SEQUENCE [LARGE SCALE GENOMIC DNA]</scope>
    <source>
        <strain evidence="10 13">ATCC BAA-66</strain>
        <strain evidence="11 12">DSM 13344</strain>
    </source>
</reference>
<comment type="caution">
    <text evidence="10">The sequence shown here is derived from an EMBL/GenBank/DDBJ whole genome shotgun (WGS) entry which is preliminary data.</text>
</comment>
<keyword evidence="3 9" id="KW-0698">rRNA processing</keyword>